<evidence type="ECO:0000256" key="7">
    <source>
        <dbReference type="ARBA" id="ARBA00022840"/>
    </source>
</evidence>
<evidence type="ECO:0000256" key="3">
    <source>
        <dbReference type="ARBA" id="ARBA00022553"/>
    </source>
</evidence>
<dbReference type="Proteomes" id="UP001596113">
    <property type="component" value="Unassembled WGS sequence"/>
</dbReference>
<feature type="domain" description="Histidine kinase" evidence="10">
    <location>
        <begin position="255"/>
        <end position="467"/>
    </location>
</feature>
<name>A0ABW0HLD5_9BACL</name>
<evidence type="ECO:0000256" key="9">
    <source>
        <dbReference type="SAM" id="Phobius"/>
    </source>
</evidence>
<dbReference type="PANTHER" id="PTHR43065">
    <property type="entry name" value="SENSOR HISTIDINE KINASE"/>
    <property type="match status" value="1"/>
</dbReference>
<feature type="transmembrane region" description="Helical" evidence="9">
    <location>
        <begin position="209"/>
        <end position="226"/>
    </location>
</feature>
<feature type="transmembrane region" description="Helical" evidence="9">
    <location>
        <begin position="31"/>
        <end position="50"/>
    </location>
</feature>
<dbReference type="RefSeq" id="WP_378129808.1">
    <property type="nucleotide sequence ID" value="NZ_JBHSMI010000008.1"/>
</dbReference>
<evidence type="ECO:0000259" key="10">
    <source>
        <dbReference type="PROSITE" id="PS50109"/>
    </source>
</evidence>
<evidence type="ECO:0000256" key="2">
    <source>
        <dbReference type="ARBA" id="ARBA00012438"/>
    </source>
</evidence>
<reference evidence="12" key="1">
    <citation type="journal article" date="2019" name="Int. J. Syst. Evol. Microbiol.">
        <title>The Global Catalogue of Microorganisms (GCM) 10K type strain sequencing project: providing services to taxonomists for standard genome sequencing and annotation.</title>
        <authorList>
            <consortium name="The Broad Institute Genomics Platform"/>
            <consortium name="The Broad Institute Genome Sequencing Center for Infectious Disease"/>
            <person name="Wu L."/>
            <person name="Ma J."/>
        </authorList>
    </citation>
    <scope>NUCLEOTIDE SEQUENCE [LARGE SCALE GENOMIC DNA]</scope>
    <source>
        <strain evidence="12">CGMCC 1.18575</strain>
    </source>
</reference>
<feature type="transmembrane region" description="Helical" evidence="9">
    <location>
        <begin position="104"/>
        <end position="123"/>
    </location>
</feature>
<dbReference type="InterPro" id="IPR036890">
    <property type="entry name" value="HATPase_C_sf"/>
</dbReference>
<dbReference type="GO" id="GO:0005524">
    <property type="term" value="F:ATP binding"/>
    <property type="evidence" value="ECO:0007669"/>
    <property type="project" value="UniProtKB-KW"/>
</dbReference>
<dbReference type="PANTHER" id="PTHR43065:SF10">
    <property type="entry name" value="PEROXIDE STRESS-ACTIVATED HISTIDINE KINASE MAK3"/>
    <property type="match status" value="1"/>
</dbReference>
<keyword evidence="9" id="KW-0812">Transmembrane</keyword>
<accession>A0ABW0HLD5</accession>
<organism evidence="11 12">
    <name type="scientific">Cohnella soli</name>
    <dbReference type="NCBI Taxonomy" id="425005"/>
    <lineage>
        <taxon>Bacteria</taxon>
        <taxon>Bacillati</taxon>
        <taxon>Bacillota</taxon>
        <taxon>Bacilli</taxon>
        <taxon>Bacillales</taxon>
        <taxon>Paenibacillaceae</taxon>
        <taxon>Cohnella</taxon>
    </lineage>
</organism>
<keyword evidence="4" id="KW-0808">Transferase</keyword>
<evidence type="ECO:0000256" key="1">
    <source>
        <dbReference type="ARBA" id="ARBA00000085"/>
    </source>
</evidence>
<dbReference type="Pfam" id="PF02518">
    <property type="entry name" value="HATPase_c"/>
    <property type="match status" value="1"/>
</dbReference>
<keyword evidence="9" id="KW-1133">Transmembrane helix</keyword>
<keyword evidence="6" id="KW-0418">Kinase</keyword>
<gene>
    <name evidence="11" type="ORF">ACFPOF_03950</name>
</gene>
<evidence type="ECO:0000313" key="11">
    <source>
        <dbReference type="EMBL" id="MFC5401879.1"/>
    </source>
</evidence>
<dbReference type="Gene3D" id="3.30.565.10">
    <property type="entry name" value="Histidine kinase-like ATPase, C-terminal domain"/>
    <property type="match status" value="1"/>
</dbReference>
<evidence type="ECO:0000256" key="4">
    <source>
        <dbReference type="ARBA" id="ARBA00022679"/>
    </source>
</evidence>
<evidence type="ECO:0000256" key="8">
    <source>
        <dbReference type="ARBA" id="ARBA00023012"/>
    </source>
</evidence>
<sequence length="487" mass="55873">MVILYCGMFLSLWTIGTVMLVNNRRNAYTRWFGTLLIITGFASFSVVMNMEVLPWMRESFQSPRLIETLRIFTIVGWGTEYHFLPYLFLMCALVFTRLFSRRSILFFSLVFIIPIAVYLLTVPPMYPEAQLGHPYFRILSGAYFIISLVIYWLRYVTEKNPDHKKNSFRTSLVVTLCISFLYTTDYYGIDYFLIGRSGLEIVSNDLWRFNFVVVILFALLFVYYGMRYGFMGIKLRIEQQKIDYSMRNLTQGALILNHTLKNEVQKINYLSSRMKSTVANHDMEETLRNLASLDQVAEHILDMMSRIKEKTDDIVLNEQEHRMENLLAYCLDSIAPVLTSKNVAVECEFTADPFVLCDAAHVREVLNNLMKNAVDAVEPGKGKLIVSMLEAKRGIIIGVKDNGAGISAENAARIFDPFFTTKKGSNNYGLGLNYSYGVMLKHGGSIRLVETEPGKGTWMEIRFPARRVRFMDISAAKRQTAFAIGRN</sequence>
<dbReference type="PROSITE" id="PS50109">
    <property type="entry name" value="HIS_KIN"/>
    <property type="match status" value="1"/>
</dbReference>
<keyword evidence="7 11" id="KW-0067">ATP-binding</keyword>
<protein>
    <recommendedName>
        <fullName evidence="2">histidine kinase</fullName>
        <ecNumber evidence="2">2.7.13.3</ecNumber>
    </recommendedName>
</protein>
<feature type="transmembrane region" description="Helical" evidence="9">
    <location>
        <begin position="135"/>
        <end position="156"/>
    </location>
</feature>
<dbReference type="EMBL" id="JBHSMI010000008">
    <property type="protein sequence ID" value="MFC5401879.1"/>
    <property type="molecule type" value="Genomic_DNA"/>
</dbReference>
<keyword evidence="8" id="KW-0902">Two-component regulatory system</keyword>
<evidence type="ECO:0000256" key="6">
    <source>
        <dbReference type="ARBA" id="ARBA00022777"/>
    </source>
</evidence>
<feature type="transmembrane region" description="Helical" evidence="9">
    <location>
        <begin position="70"/>
        <end position="95"/>
    </location>
</feature>
<keyword evidence="12" id="KW-1185">Reference proteome</keyword>
<keyword evidence="5" id="KW-0547">Nucleotide-binding</keyword>
<proteinExistence type="predicted"/>
<dbReference type="SMART" id="SM00387">
    <property type="entry name" value="HATPase_c"/>
    <property type="match status" value="1"/>
</dbReference>
<evidence type="ECO:0000313" key="12">
    <source>
        <dbReference type="Proteomes" id="UP001596113"/>
    </source>
</evidence>
<dbReference type="SUPFAM" id="SSF55874">
    <property type="entry name" value="ATPase domain of HSP90 chaperone/DNA topoisomerase II/histidine kinase"/>
    <property type="match status" value="1"/>
</dbReference>
<dbReference type="InterPro" id="IPR004358">
    <property type="entry name" value="Sig_transdc_His_kin-like_C"/>
</dbReference>
<keyword evidence="3" id="KW-0597">Phosphoprotein</keyword>
<dbReference type="InterPro" id="IPR003594">
    <property type="entry name" value="HATPase_dom"/>
</dbReference>
<feature type="transmembrane region" description="Helical" evidence="9">
    <location>
        <begin position="168"/>
        <end position="189"/>
    </location>
</feature>
<evidence type="ECO:0000256" key="5">
    <source>
        <dbReference type="ARBA" id="ARBA00022741"/>
    </source>
</evidence>
<dbReference type="EC" id="2.7.13.3" evidence="2"/>
<keyword evidence="9" id="KW-0472">Membrane</keyword>
<dbReference type="PRINTS" id="PR00344">
    <property type="entry name" value="BCTRLSENSOR"/>
</dbReference>
<dbReference type="InterPro" id="IPR005467">
    <property type="entry name" value="His_kinase_dom"/>
</dbReference>
<comment type="caution">
    <text evidence="11">The sequence shown here is derived from an EMBL/GenBank/DDBJ whole genome shotgun (WGS) entry which is preliminary data.</text>
</comment>
<comment type="catalytic activity">
    <reaction evidence="1">
        <text>ATP + protein L-histidine = ADP + protein N-phospho-L-histidine.</text>
        <dbReference type="EC" id="2.7.13.3"/>
    </reaction>
</comment>